<evidence type="ECO:0000313" key="2">
    <source>
        <dbReference type="Proteomes" id="UP000298513"/>
    </source>
</evidence>
<name>A0A4Z1DLF0_STRGP</name>
<dbReference type="AlphaFoldDB" id="A0A4Z1DLF0"/>
<protein>
    <submittedName>
        <fullName evidence="1">Uncharacterized protein</fullName>
    </submittedName>
</protein>
<gene>
    <name evidence="1" type="ORF">E5082_05425</name>
</gene>
<accession>A0A4Z1DLF0</accession>
<evidence type="ECO:0000313" key="1">
    <source>
        <dbReference type="EMBL" id="TGN85554.1"/>
    </source>
</evidence>
<reference evidence="1 2" key="1">
    <citation type="submission" date="2019-04" db="EMBL/GenBank/DDBJ databases">
        <title>Streptomyces sp. nov. Bv016 isolated from bark of Buahinia variegata.</title>
        <authorList>
            <person name="Kanchanasin P."/>
            <person name="Tanasupawat S."/>
            <person name="Yuki M."/>
            <person name="Kudo T."/>
        </authorList>
    </citation>
    <scope>NUCLEOTIDE SEQUENCE [LARGE SCALE GENOMIC DNA]</scope>
    <source>
        <strain evidence="1 2">JCM 4765</strain>
    </source>
</reference>
<keyword evidence="2" id="KW-1185">Reference proteome</keyword>
<organism evidence="1 2">
    <name type="scientific">Streptomyces griseoluteus</name>
    <dbReference type="NCBI Taxonomy" id="29306"/>
    <lineage>
        <taxon>Bacteria</taxon>
        <taxon>Bacillati</taxon>
        <taxon>Actinomycetota</taxon>
        <taxon>Actinomycetes</taxon>
        <taxon>Kitasatosporales</taxon>
        <taxon>Streptomycetaceae</taxon>
        <taxon>Streptomyces</taxon>
    </lineage>
</organism>
<sequence length="72" mass="8558">MKSDIVEIERWETPQPQRDDTLCSAHGKKWCTRELVADVYLKNDGSDRIHWTVCQHWLDNEPDVEKHEAPDR</sequence>
<dbReference type="RefSeq" id="WP_135790147.1">
    <property type="nucleotide sequence ID" value="NZ_BNBQ01000001.1"/>
</dbReference>
<comment type="caution">
    <text evidence="1">The sequence shown here is derived from an EMBL/GenBank/DDBJ whole genome shotgun (WGS) entry which is preliminary data.</text>
</comment>
<dbReference type="GeneID" id="91529253"/>
<dbReference type="Proteomes" id="UP000298513">
    <property type="component" value="Unassembled WGS sequence"/>
</dbReference>
<proteinExistence type="predicted"/>
<dbReference type="EMBL" id="SRRU01000002">
    <property type="protein sequence ID" value="TGN85554.1"/>
    <property type="molecule type" value="Genomic_DNA"/>
</dbReference>